<dbReference type="PANTHER" id="PTHR32026">
    <property type="entry name" value="METHYLTRANSFERASE-LIKE PROTEIN 24"/>
    <property type="match status" value="1"/>
</dbReference>
<comment type="caution">
    <text evidence="2">The sequence shown here is derived from an EMBL/GenBank/DDBJ whole genome shotgun (WGS) entry which is preliminary data.</text>
</comment>
<name>A0A8H4W0Z7_9HELO</name>
<dbReference type="EMBL" id="JAAMPI010000651">
    <property type="protein sequence ID" value="KAF4629621.1"/>
    <property type="molecule type" value="Genomic_DNA"/>
</dbReference>
<keyword evidence="3" id="KW-1185">Reference proteome</keyword>
<proteinExistence type="predicted"/>
<dbReference type="Pfam" id="PF05050">
    <property type="entry name" value="Methyltransf_21"/>
    <property type="match status" value="1"/>
</dbReference>
<evidence type="ECO:0000259" key="1">
    <source>
        <dbReference type="Pfam" id="PF05050"/>
    </source>
</evidence>
<organism evidence="2 3">
    <name type="scientific">Cudoniella acicularis</name>
    <dbReference type="NCBI Taxonomy" id="354080"/>
    <lineage>
        <taxon>Eukaryota</taxon>
        <taxon>Fungi</taxon>
        <taxon>Dikarya</taxon>
        <taxon>Ascomycota</taxon>
        <taxon>Pezizomycotina</taxon>
        <taxon>Leotiomycetes</taxon>
        <taxon>Helotiales</taxon>
        <taxon>Tricladiaceae</taxon>
        <taxon>Cudoniella</taxon>
    </lineage>
</organism>
<feature type="domain" description="Methyltransferase FkbM" evidence="1">
    <location>
        <begin position="79"/>
        <end position="187"/>
    </location>
</feature>
<dbReference type="InterPro" id="IPR006342">
    <property type="entry name" value="FkbM_mtfrase"/>
</dbReference>
<reference evidence="2 3" key="1">
    <citation type="submission" date="2020-03" db="EMBL/GenBank/DDBJ databases">
        <title>Draft Genome Sequence of Cudoniella acicularis.</title>
        <authorList>
            <person name="Buettner E."/>
            <person name="Kellner H."/>
        </authorList>
    </citation>
    <scope>NUCLEOTIDE SEQUENCE [LARGE SCALE GENOMIC DNA]</scope>
    <source>
        <strain evidence="2 3">DSM 108380</strain>
    </source>
</reference>
<dbReference type="PANTHER" id="PTHR32026:SF10">
    <property type="entry name" value="METHYLTRANSFERASE-LIKE PROTEIN 24-RELATED"/>
    <property type="match status" value="1"/>
</dbReference>
<dbReference type="Proteomes" id="UP000566819">
    <property type="component" value="Unassembled WGS sequence"/>
</dbReference>
<evidence type="ECO:0000313" key="3">
    <source>
        <dbReference type="Proteomes" id="UP000566819"/>
    </source>
</evidence>
<dbReference type="OrthoDB" id="10006218at2759"/>
<dbReference type="InterPro" id="IPR026913">
    <property type="entry name" value="METTL24"/>
</dbReference>
<evidence type="ECO:0000313" key="2">
    <source>
        <dbReference type="EMBL" id="KAF4629621.1"/>
    </source>
</evidence>
<dbReference type="AlphaFoldDB" id="A0A8H4W0Z7"/>
<accession>A0A8H4W0Z7</accession>
<protein>
    <recommendedName>
        <fullName evidence="1">Methyltransferase FkbM domain-containing protein</fullName>
    </recommendedName>
</protein>
<gene>
    <name evidence="2" type="ORF">G7Y89_g8519</name>
</gene>
<sequence length="241" mass="27080">MEECEAEDYHIVTIALGRSSASVPLVIEESGCTIGIELRYEYLYETKPPPLLIKIGIIEEEMLERTNCEIWGYDISAAGFNLIKSELKARTHFVQAGVAGNNDTTASPPTYTIQDLMQMNGHDYIDILKIDIEYAEFNALSSLNAHTQVSPQDFPIGQMLIEMHLLKSQGITYPIFLNWWESMEYRGLRPAWTEPNLLAVSMGLEDGQARVAEVTAKEEEGKEKGEGLEMQGQASIYLVPW</sequence>